<evidence type="ECO:0000256" key="2">
    <source>
        <dbReference type="ARBA" id="ARBA00022603"/>
    </source>
</evidence>
<dbReference type="GO" id="GO:0032259">
    <property type="term" value="P:methylation"/>
    <property type="evidence" value="ECO:0007669"/>
    <property type="project" value="UniProtKB-KW"/>
</dbReference>
<dbReference type="Gene3D" id="3.40.50.150">
    <property type="entry name" value="Vaccinia Virus protein VP39"/>
    <property type="match status" value="1"/>
</dbReference>
<dbReference type="InterPro" id="IPR019614">
    <property type="entry name" value="SAM-dep_methyl-trfase"/>
</dbReference>
<dbReference type="GO" id="GO:0008168">
    <property type="term" value="F:methyltransferase activity"/>
    <property type="evidence" value="ECO:0007669"/>
    <property type="project" value="UniProtKB-KW"/>
</dbReference>
<dbReference type="InterPro" id="IPR029063">
    <property type="entry name" value="SAM-dependent_MTases_sf"/>
</dbReference>
<keyword evidence="1" id="KW-0698">rRNA processing</keyword>
<dbReference type="EC" id="2.1.1.264" evidence="6"/>
<evidence type="ECO:0000256" key="3">
    <source>
        <dbReference type="ARBA" id="ARBA00022679"/>
    </source>
</evidence>
<dbReference type="EMBL" id="CACSII010000019">
    <property type="protein sequence ID" value="CAA0117613.1"/>
    <property type="molecule type" value="Genomic_DNA"/>
</dbReference>
<gene>
    <name evidence="6" type="primary">rlmK</name>
    <name evidence="6" type="ORF">DPBNPPHM_02304</name>
</gene>
<evidence type="ECO:0000313" key="6">
    <source>
        <dbReference type="EMBL" id="CAA0117613.1"/>
    </source>
</evidence>
<protein>
    <submittedName>
        <fullName evidence="6">Ribosomal RNA large subunit methyltransferase K</fullName>
        <ecNumber evidence="6">2.1.1.264</ecNumber>
    </submittedName>
</protein>
<dbReference type="Proteomes" id="UP000434580">
    <property type="component" value="Unassembled WGS sequence"/>
</dbReference>
<dbReference type="GO" id="GO:0006364">
    <property type="term" value="P:rRNA processing"/>
    <property type="evidence" value="ECO:0007669"/>
    <property type="project" value="UniProtKB-KW"/>
</dbReference>
<keyword evidence="4" id="KW-0949">S-adenosyl-L-methionine</keyword>
<organism evidence="6 7">
    <name type="scientific">BD1-7 clade bacterium</name>
    <dbReference type="NCBI Taxonomy" id="2029982"/>
    <lineage>
        <taxon>Bacteria</taxon>
        <taxon>Pseudomonadati</taxon>
        <taxon>Pseudomonadota</taxon>
        <taxon>Gammaproteobacteria</taxon>
        <taxon>Cellvibrionales</taxon>
        <taxon>Spongiibacteraceae</taxon>
        <taxon>BD1-7 clade</taxon>
    </lineage>
</organism>
<evidence type="ECO:0000256" key="1">
    <source>
        <dbReference type="ARBA" id="ARBA00022552"/>
    </source>
</evidence>
<keyword evidence="3 6" id="KW-0808">Transferase</keyword>
<keyword evidence="2 6" id="KW-0489">Methyltransferase</keyword>
<feature type="domain" description="S-adenosylmethionine-dependent methyltransferase" evidence="5">
    <location>
        <begin position="22"/>
        <end position="301"/>
    </location>
</feature>
<dbReference type="AlphaFoldDB" id="A0A5S9QI85"/>
<name>A0A5S9QI85_9GAMM</name>
<reference evidence="6 7" key="1">
    <citation type="submission" date="2019-11" db="EMBL/GenBank/DDBJ databases">
        <authorList>
            <person name="Holert J."/>
        </authorList>
    </citation>
    <scope>NUCLEOTIDE SEQUENCE [LARGE SCALE GENOMIC DNA]</scope>
    <source>
        <strain evidence="6">BC5_2</strain>
    </source>
</reference>
<dbReference type="OrthoDB" id="9805492at2"/>
<proteinExistence type="predicted"/>
<accession>A0A5S9QI85</accession>
<dbReference type="PANTHER" id="PTHR43042:SF3">
    <property type="entry name" value="RIBOSOMAL RNA LARGE SUBUNIT METHYLTRANSFERASE YWBD-RELATED"/>
    <property type="match status" value="1"/>
</dbReference>
<dbReference type="CDD" id="cd02440">
    <property type="entry name" value="AdoMet_MTases"/>
    <property type="match status" value="1"/>
</dbReference>
<evidence type="ECO:0000313" key="7">
    <source>
        <dbReference type="Proteomes" id="UP000434580"/>
    </source>
</evidence>
<evidence type="ECO:0000256" key="4">
    <source>
        <dbReference type="ARBA" id="ARBA00022691"/>
    </source>
</evidence>
<dbReference type="PANTHER" id="PTHR43042">
    <property type="entry name" value="SAM-DEPENDENT METHYLTRANSFERASE"/>
    <property type="match status" value="1"/>
</dbReference>
<dbReference type="SUPFAM" id="SSF53335">
    <property type="entry name" value="S-adenosyl-L-methionine-dependent methyltransferases"/>
    <property type="match status" value="1"/>
</dbReference>
<evidence type="ECO:0000259" key="5">
    <source>
        <dbReference type="Pfam" id="PF10672"/>
    </source>
</evidence>
<dbReference type="Pfam" id="PF10672">
    <property type="entry name" value="Methyltrans_SAM"/>
    <property type="match status" value="1"/>
</dbReference>
<sequence>MYEMFESELAKAFDQLPADASRLFHGRGHCFEGLEFVNVDWFSPVVWVVMYGDVDEPVFVRLCDIVKTQAERIPGVDAVLVQHREKGKSVQDVIYGDMPDACVAHEAGESYALTFGRNQNIGFFLDAKPARQWVRENAEGKRVLNLFAYTCSFSVAALAGGAQSVVNIDMAKSALATGKVNHKLNKFDGARVSFLPHDVFRSTRKLAKYGPYDLIICDPPSRQKGSFEADKDYTRLIGKLEPMLAEDAQIMALLNAPYLDEDFLPDIFAQKMPSYQYVERLAQREDFPESDNQCCLKMQLFMPKASST</sequence>